<dbReference type="SUPFAM" id="SSF51445">
    <property type="entry name" value="(Trans)glycosidases"/>
    <property type="match status" value="1"/>
</dbReference>
<evidence type="ECO:0000313" key="2">
    <source>
        <dbReference type="EMBL" id="AAU83031.1"/>
    </source>
</evidence>
<dbReference type="Gene3D" id="3.20.20.80">
    <property type="entry name" value="Glycosidases"/>
    <property type="match status" value="1"/>
</dbReference>
<keyword evidence="1" id="KW-1133">Transmembrane helix</keyword>
<keyword evidence="1" id="KW-0812">Transmembrane</keyword>
<evidence type="ECO:0000256" key="1">
    <source>
        <dbReference type="SAM" id="Phobius"/>
    </source>
</evidence>
<reference evidence="2" key="2">
    <citation type="submission" date="2004-08" db="EMBL/GenBank/DDBJ databases">
        <authorList>
            <person name="Putnam N."/>
            <person name="Detter J.C."/>
            <person name="Richardson P.M."/>
            <person name="Rokhsar D."/>
        </authorList>
    </citation>
    <scope>NUCLEOTIDE SEQUENCE</scope>
</reference>
<gene>
    <name evidence="2" type="ORF">GZ26D6_7</name>
</gene>
<protein>
    <submittedName>
        <fullName evidence="2">Uncharacterized protein</fullName>
    </submittedName>
</protein>
<reference evidence="2" key="1">
    <citation type="journal article" date="2004" name="Science">
        <title>Reverse methanogenesis: testing the hypothesis with environmental genomics.</title>
        <authorList>
            <person name="Hallam S.J."/>
            <person name="Putnam N."/>
            <person name="Preston C.M."/>
            <person name="Detter J.C."/>
            <person name="Rokhsar D."/>
            <person name="Richardson P.M."/>
            <person name="DeLong E.F."/>
        </authorList>
    </citation>
    <scope>NUCLEOTIDE SEQUENCE</scope>
</reference>
<feature type="transmembrane region" description="Helical" evidence="1">
    <location>
        <begin position="7"/>
        <end position="27"/>
    </location>
</feature>
<keyword evidence="1" id="KW-0472">Membrane</keyword>
<dbReference type="AlphaFoldDB" id="Q64C46"/>
<accession>Q64C46</accession>
<dbReference type="EMBL" id="AY714840">
    <property type="protein sequence ID" value="AAU83031.1"/>
    <property type="molecule type" value="Genomic_DNA"/>
</dbReference>
<proteinExistence type="predicted"/>
<dbReference type="InterPro" id="IPR017853">
    <property type="entry name" value="GH"/>
</dbReference>
<name>Q64C46_UNCAG</name>
<organism evidence="2">
    <name type="scientific">Uncultured archaeon GZfos26G2</name>
    <dbReference type="NCBI Taxonomy" id="3386331"/>
    <lineage>
        <taxon>Archaea</taxon>
        <taxon>Methanobacteriati</taxon>
        <taxon>Methanobacteriota</taxon>
        <taxon>Stenosarchaea group</taxon>
        <taxon>Methanomicrobia</taxon>
        <taxon>Candidatus Methanophagales</taxon>
        <taxon>Candidatus Methanophagaceae</taxon>
        <taxon>Candidatus Methanophaga</taxon>
    </lineage>
</organism>
<sequence>MTTKKTILIIIGALITIGIIAFAFIPLKNPELLNNCGDGICEAKEKANPKLCLRDCNISSQIETCGPNDKGYGINFREKCKMDHEGIGPDNCKAGRSAECCTPVEKQDSFSTKNSSELSYSFGVHPSSMDDYAYAKDLGIDFNREGNYFIWNWVDINKNGNFKFKGATAPPHPDKPNSGGTINYDKEQERLSKVANITVMRNVCPFRGGSALKDEFRNTEEQEIYQEFVKKLVERYDGDSDLGCTQNAPDCYNIGDGEYPSQSFINTMQANPIKYWQVCNQVTDTCSGRECKDNNSYAIKYAKVQELTYLGVKTSCPECQVLIAGDSHKEMYPPVYEALGGKYVDIIDKHFFGEADDYTNIQDEMAYLKDSLQNNGFNLDELNFWITETGTYSGDPIEDKGMIEKGLLPLPHQSETQQAQGLVKRYTVAFGEGIEKVLWAWGIIEGFGCDCCIFDYTGLIYDGNREPQICDINDPYDCGDGVKKLAYYSFKFMIDKIGGFANIETVQDSGNYVYKFTKNNKPVYVAWNDNGGSITLTGIDSDSVKITEAIPNAESGADLNANDYLNFFKTEIKSISNGQITITLGENPVFIEEHQYKA</sequence>